<dbReference type="EMBL" id="CP117167">
    <property type="protein sequence ID" value="WCT10613.1"/>
    <property type="molecule type" value="Genomic_DNA"/>
</dbReference>
<dbReference type="SUPFAM" id="SSF51182">
    <property type="entry name" value="RmlC-like cupins"/>
    <property type="match status" value="1"/>
</dbReference>
<evidence type="ECO:0000256" key="3">
    <source>
        <dbReference type="ARBA" id="ARBA00012098"/>
    </source>
</evidence>
<evidence type="ECO:0000313" key="7">
    <source>
        <dbReference type="Proteomes" id="UP001216139"/>
    </source>
</evidence>
<dbReference type="NCBIfam" id="TIGR01221">
    <property type="entry name" value="rmlC"/>
    <property type="match status" value="1"/>
</dbReference>
<dbReference type="GO" id="GO:0008830">
    <property type="term" value="F:dTDP-4-dehydrorhamnose 3,5-epimerase activity"/>
    <property type="evidence" value="ECO:0007669"/>
    <property type="project" value="UniProtKB-EC"/>
</dbReference>
<evidence type="ECO:0000313" key="6">
    <source>
        <dbReference type="EMBL" id="WCT10613.1"/>
    </source>
</evidence>
<comment type="subunit">
    <text evidence="5">Homodimer.</text>
</comment>
<comment type="pathway">
    <text evidence="5">Carbohydrate biosynthesis; dTDP-L-rhamnose biosynthesis.</text>
</comment>
<keyword evidence="7" id="KW-1185">Reference proteome</keyword>
<gene>
    <name evidence="6" type="primary">rfbC</name>
    <name evidence="6" type="ORF">PQO05_17900</name>
</gene>
<name>A0ABY7T4A0_9SPHI</name>
<reference evidence="6 7" key="1">
    <citation type="submission" date="2023-02" db="EMBL/GenBank/DDBJ databases">
        <title>Genome sequence of Mucilaginibacter jinjuensis strain KACC 16571.</title>
        <authorList>
            <person name="Kim S."/>
            <person name="Heo J."/>
            <person name="Kwon S.-W."/>
        </authorList>
    </citation>
    <scope>NUCLEOTIDE SEQUENCE [LARGE SCALE GENOMIC DNA]</scope>
    <source>
        <strain evidence="6 7">KACC 16571</strain>
    </source>
</reference>
<dbReference type="PANTHER" id="PTHR21047">
    <property type="entry name" value="DTDP-6-DEOXY-D-GLUCOSE-3,5 EPIMERASE"/>
    <property type="match status" value="1"/>
</dbReference>
<comment type="similarity">
    <text evidence="5">Belongs to the dTDP-4-dehydrorhamnose 3,5-epimerase family.</text>
</comment>
<organism evidence="6 7">
    <name type="scientific">Mucilaginibacter jinjuensis</name>
    <dbReference type="NCBI Taxonomy" id="1176721"/>
    <lineage>
        <taxon>Bacteria</taxon>
        <taxon>Pseudomonadati</taxon>
        <taxon>Bacteroidota</taxon>
        <taxon>Sphingobacteriia</taxon>
        <taxon>Sphingobacteriales</taxon>
        <taxon>Sphingobacteriaceae</taxon>
        <taxon>Mucilaginibacter</taxon>
    </lineage>
</organism>
<dbReference type="InterPro" id="IPR000888">
    <property type="entry name" value="RmlC-like"/>
</dbReference>
<keyword evidence="5 6" id="KW-0413">Isomerase</keyword>
<comment type="function">
    <text evidence="2 5">Catalyzes the epimerization of the C3' and C5'positions of dTDP-6-deoxy-D-xylo-4-hexulose, forming dTDP-6-deoxy-L-lyxo-4-hexulose.</text>
</comment>
<proteinExistence type="inferred from homology"/>
<dbReference type="PANTHER" id="PTHR21047:SF2">
    <property type="entry name" value="THYMIDINE DIPHOSPHO-4-KETO-RHAMNOSE 3,5-EPIMERASE"/>
    <property type="match status" value="1"/>
</dbReference>
<dbReference type="CDD" id="cd00438">
    <property type="entry name" value="cupin_RmlC"/>
    <property type="match status" value="1"/>
</dbReference>
<dbReference type="Proteomes" id="UP001216139">
    <property type="component" value="Chromosome"/>
</dbReference>
<evidence type="ECO:0000256" key="2">
    <source>
        <dbReference type="ARBA" id="ARBA00001997"/>
    </source>
</evidence>
<accession>A0ABY7T4A0</accession>
<comment type="catalytic activity">
    <reaction evidence="1 5">
        <text>dTDP-4-dehydro-6-deoxy-alpha-D-glucose = dTDP-4-dehydro-beta-L-rhamnose</text>
        <dbReference type="Rhea" id="RHEA:16969"/>
        <dbReference type="ChEBI" id="CHEBI:57649"/>
        <dbReference type="ChEBI" id="CHEBI:62830"/>
        <dbReference type="EC" id="5.1.3.13"/>
    </reaction>
</comment>
<dbReference type="InterPro" id="IPR011051">
    <property type="entry name" value="RmlC_Cupin_sf"/>
</dbReference>
<sequence length="181" mass="20932">MIFTENPLPGSYVITPTPFTDERGWFARTYCEAEFEKIGHHKSWKQMNHSFTKQKGTIRGMHYQLPPYGEIKLVRCVHGAVYDVIVDIRQNSPTFLQWFGTTLSAGNKNMMYIPVGFAHGFQTLEDDCELIYQHSEFYVPNSEAGIRYNDDLVKIEWPLDVLSISDRDLNHPPLNLNFKGI</sequence>
<dbReference type="Pfam" id="PF00908">
    <property type="entry name" value="dTDP_sugar_isom"/>
    <property type="match status" value="1"/>
</dbReference>
<evidence type="ECO:0000256" key="1">
    <source>
        <dbReference type="ARBA" id="ARBA00001298"/>
    </source>
</evidence>
<protein>
    <recommendedName>
        <fullName evidence="4 5">dTDP-4-dehydrorhamnose 3,5-epimerase</fullName>
        <ecNumber evidence="3 5">5.1.3.13</ecNumber>
    </recommendedName>
    <alternativeName>
        <fullName evidence="5">Thymidine diphospho-4-keto-rhamnose 3,5-epimerase</fullName>
    </alternativeName>
</protein>
<dbReference type="RefSeq" id="WP_273628803.1">
    <property type="nucleotide sequence ID" value="NZ_CP117167.1"/>
</dbReference>
<evidence type="ECO:0000256" key="5">
    <source>
        <dbReference type="RuleBase" id="RU364069"/>
    </source>
</evidence>
<evidence type="ECO:0000256" key="4">
    <source>
        <dbReference type="ARBA" id="ARBA00019595"/>
    </source>
</evidence>
<dbReference type="EC" id="5.1.3.13" evidence="3 5"/>
<dbReference type="Gene3D" id="2.60.120.10">
    <property type="entry name" value="Jelly Rolls"/>
    <property type="match status" value="1"/>
</dbReference>
<dbReference type="InterPro" id="IPR014710">
    <property type="entry name" value="RmlC-like_jellyroll"/>
</dbReference>